<name>A0A833MZL2_9HYPH</name>
<dbReference type="Proteomes" id="UP000469949">
    <property type="component" value="Unassembled WGS sequence"/>
</dbReference>
<dbReference type="EMBL" id="WEKV01000014">
    <property type="protein sequence ID" value="KAB7783823.1"/>
    <property type="molecule type" value="Genomic_DNA"/>
</dbReference>
<evidence type="ECO:0000313" key="2">
    <source>
        <dbReference type="Proteomes" id="UP000469949"/>
    </source>
</evidence>
<comment type="caution">
    <text evidence="1">The sequence shown here is derived from an EMBL/GenBank/DDBJ whole genome shotgun (WGS) entry which is preliminary data.</text>
</comment>
<sequence>MTGGFVNVAIILDAWSRRVVGYALGRSIDVRLTIAALRAAIERRQD</sequence>
<proteinExistence type="predicted"/>
<dbReference type="Gene3D" id="3.30.420.10">
    <property type="entry name" value="Ribonuclease H-like superfamily/Ribonuclease H"/>
    <property type="match status" value="1"/>
</dbReference>
<evidence type="ECO:0000313" key="1">
    <source>
        <dbReference type="EMBL" id="KAB7783823.1"/>
    </source>
</evidence>
<dbReference type="InterPro" id="IPR036397">
    <property type="entry name" value="RNaseH_sf"/>
</dbReference>
<accession>A0A833MZL2</accession>
<dbReference type="InterPro" id="IPR012337">
    <property type="entry name" value="RNaseH-like_sf"/>
</dbReference>
<gene>
    <name evidence="1" type="ORF">F8B43_3746</name>
</gene>
<dbReference type="GO" id="GO:0003676">
    <property type="term" value="F:nucleic acid binding"/>
    <property type="evidence" value="ECO:0007669"/>
    <property type="project" value="InterPro"/>
</dbReference>
<reference evidence="1 2" key="1">
    <citation type="submission" date="2019-10" db="EMBL/GenBank/DDBJ databases">
        <title>Draft Genome Sequence of the Caffeine Degrading Methylotroph Methylorubrum populi PINKEL.</title>
        <authorList>
            <person name="Dawson S.C."/>
            <person name="Zhang X."/>
            <person name="Wright M.E."/>
            <person name="Sharma G."/>
            <person name="Langner J.T."/>
            <person name="Ditty J.L."/>
            <person name="Subuyuj G.A."/>
        </authorList>
    </citation>
    <scope>NUCLEOTIDE SEQUENCE [LARGE SCALE GENOMIC DNA]</scope>
    <source>
        <strain evidence="1 2">Pinkel</strain>
    </source>
</reference>
<protein>
    <submittedName>
        <fullName evidence="1">Mobile element protein</fullName>
    </submittedName>
</protein>
<dbReference type="AlphaFoldDB" id="A0A833MZL2"/>
<dbReference type="SUPFAM" id="SSF53098">
    <property type="entry name" value="Ribonuclease H-like"/>
    <property type="match status" value="1"/>
</dbReference>
<organism evidence="1 2">
    <name type="scientific">Methylorubrum populi</name>
    <dbReference type="NCBI Taxonomy" id="223967"/>
    <lineage>
        <taxon>Bacteria</taxon>
        <taxon>Pseudomonadati</taxon>
        <taxon>Pseudomonadota</taxon>
        <taxon>Alphaproteobacteria</taxon>
        <taxon>Hyphomicrobiales</taxon>
        <taxon>Methylobacteriaceae</taxon>
        <taxon>Methylorubrum</taxon>
    </lineage>
</organism>